<proteinExistence type="predicted"/>
<evidence type="ECO:0000313" key="2">
    <source>
        <dbReference type="Proteomes" id="UP000093510"/>
    </source>
</evidence>
<dbReference type="AlphaFoldDB" id="A0A1B9E9Z4"/>
<gene>
    <name evidence="1" type="ORF">LPBF_01970</name>
</gene>
<protein>
    <submittedName>
        <fullName evidence="1">Uncharacterized protein</fullName>
    </submittedName>
</protein>
<dbReference type="PROSITE" id="PS51257">
    <property type="entry name" value="PROKAR_LIPOPROTEIN"/>
    <property type="match status" value="1"/>
</dbReference>
<sequence length="80" mass="9167">MARPCFHSITAGSGCTLQSFIAPSSIKGFPLPSLLQPRFRPSNRAIKPQHQPKQKDQPIEQKTKKIVFYYKLQSLYLQSY</sequence>
<dbReference type="EMBL" id="LVEP01000002">
    <property type="protein sequence ID" value="OCB78780.1"/>
    <property type="molecule type" value="Genomic_DNA"/>
</dbReference>
<dbReference type="Proteomes" id="UP000093510">
    <property type="component" value="Unassembled WGS sequence"/>
</dbReference>
<comment type="caution">
    <text evidence="1">The sequence shown here is derived from an EMBL/GenBank/DDBJ whole genome shotgun (WGS) entry which is preliminary data.</text>
</comment>
<evidence type="ECO:0000313" key="1">
    <source>
        <dbReference type="EMBL" id="OCB78780.1"/>
    </source>
</evidence>
<accession>A0A1B9E9Z4</accession>
<organism evidence="1 2">
    <name type="scientific">Flavobacterium crassostreae</name>
    <dbReference type="NCBI Taxonomy" id="1763534"/>
    <lineage>
        <taxon>Bacteria</taxon>
        <taxon>Pseudomonadati</taxon>
        <taxon>Bacteroidota</taxon>
        <taxon>Flavobacteriia</taxon>
        <taxon>Flavobacteriales</taxon>
        <taxon>Flavobacteriaceae</taxon>
        <taxon>Flavobacterium</taxon>
    </lineage>
</organism>
<keyword evidence="2" id="KW-1185">Reference proteome</keyword>
<name>A0A1B9E9Z4_9FLAO</name>
<reference evidence="1 2" key="1">
    <citation type="submission" date="2016-03" db="EMBL/GenBank/DDBJ databases">
        <authorList>
            <person name="Ploux O."/>
        </authorList>
    </citation>
    <scope>NUCLEOTIDE SEQUENCE [LARGE SCALE GENOMIC DNA]</scope>
    <source>
        <strain evidence="1 2">LPB0076</strain>
    </source>
</reference>